<evidence type="ECO:0000313" key="3">
    <source>
        <dbReference type="Proteomes" id="UP000014071"/>
    </source>
</evidence>
<accession>R9P4U1</accession>
<dbReference type="InterPro" id="IPR015943">
    <property type="entry name" value="WD40/YVTN_repeat-like_dom_sf"/>
</dbReference>
<evidence type="ECO:0008006" key="4">
    <source>
        <dbReference type="Google" id="ProtNLM"/>
    </source>
</evidence>
<feature type="region of interest" description="Disordered" evidence="1">
    <location>
        <begin position="338"/>
        <end position="357"/>
    </location>
</feature>
<dbReference type="RefSeq" id="XP_012189938.1">
    <property type="nucleotide sequence ID" value="XM_012334548.1"/>
</dbReference>
<dbReference type="EMBL" id="DF238801">
    <property type="protein sequence ID" value="GAC96351.1"/>
    <property type="molecule type" value="Genomic_DNA"/>
</dbReference>
<dbReference type="InterPro" id="IPR036322">
    <property type="entry name" value="WD40_repeat_dom_sf"/>
</dbReference>
<dbReference type="SMART" id="SM00320">
    <property type="entry name" value="WD40"/>
    <property type="match status" value="2"/>
</dbReference>
<name>R9P4U1_PSEHS</name>
<proteinExistence type="predicted"/>
<organism evidence="2 3">
    <name type="scientific">Pseudozyma hubeiensis (strain SY62)</name>
    <name type="common">Yeast</name>
    <dbReference type="NCBI Taxonomy" id="1305764"/>
    <lineage>
        <taxon>Eukaryota</taxon>
        <taxon>Fungi</taxon>
        <taxon>Dikarya</taxon>
        <taxon>Basidiomycota</taxon>
        <taxon>Ustilaginomycotina</taxon>
        <taxon>Ustilaginomycetes</taxon>
        <taxon>Ustilaginales</taxon>
        <taxon>Ustilaginaceae</taxon>
        <taxon>Pseudozyma</taxon>
    </lineage>
</organism>
<evidence type="ECO:0000313" key="2">
    <source>
        <dbReference type="EMBL" id="GAC96351.1"/>
    </source>
</evidence>
<feature type="region of interest" description="Disordered" evidence="1">
    <location>
        <begin position="468"/>
        <end position="511"/>
    </location>
</feature>
<feature type="compositionally biased region" description="Low complexity" evidence="1">
    <location>
        <begin position="338"/>
        <end position="352"/>
    </location>
</feature>
<dbReference type="Proteomes" id="UP000014071">
    <property type="component" value="Unassembled WGS sequence"/>
</dbReference>
<dbReference type="InterPro" id="IPR001680">
    <property type="entry name" value="WD40_rpt"/>
</dbReference>
<sequence>MQTTSNATLFQTSYSEALGAYRARKAVHTSGLVSPNDASSTLTANQRYGYPIHLNPNFGTAVVENPDDLAVEGSGADGGRYRVLDMKVDEERWIWTSEAGGVVRQVDVESGVVRAVYRGAKAPVPGFDFITTEGGGKLLVTGSWDRAIRVYRVVDRNDDDDKVVYPTPVLTVPNAMDDFIKCVHVFLSDGKPYIATAGSDKSIIVWDASPLLNSSTPTTLRSLHQSKPHLRPINTLSSLTTLRGTTHLYSADSMGRILEHTLNPKSLRLEVLREIQGFSTAVYDLKLGFARVDESDSANWKEDEFVSEVKEDDEGERFRLVGEIWACSGDKSAAGYRLSPSLQPSSGKSSSKTIPLGTQPPLSTPYIHLPHTDFVKSILPLPLFPTTNLSSIITGGSDEHLHIYPTPSSPPILIEAHWHELTSLALYIRPPSPNSPILPPSSTPEVWIISASLDASIRRFNLATLPSFPPPQLVKPSPDDSEKPHQQQWNQYSIPPTAHSKLPTDDATQMTAEEEAELAELMDSDDN</sequence>
<reference evidence="3" key="1">
    <citation type="journal article" date="2013" name="Genome Announc.">
        <title>Draft genome sequence of the basidiomycetous yeast-like fungus Pseudozyma hubeiensis SY62, which produces an abundant amount of the biosurfactant mannosylerythritol lipids.</title>
        <authorList>
            <person name="Konishi M."/>
            <person name="Hatada Y."/>
            <person name="Horiuchi J."/>
        </authorList>
    </citation>
    <scope>NUCLEOTIDE SEQUENCE [LARGE SCALE GENOMIC DNA]</scope>
    <source>
        <strain evidence="3">SY62</strain>
    </source>
</reference>
<keyword evidence="3" id="KW-1185">Reference proteome</keyword>
<dbReference type="STRING" id="1305764.R9P4U1"/>
<dbReference type="eggNOG" id="KOG0274">
    <property type="taxonomic scope" value="Eukaryota"/>
</dbReference>
<dbReference type="Pfam" id="PF00400">
    <property type="entry name" value="WD40"/>
    <property type="match status" value="1"/>
</dbReference>
<dbReference type="HOGENOM" id="CLU_000288_57_4_1"/>
<dbReference type="SUPFAM" id="SSF50978">
    <property type="entry name" value="WD40 repeat-like"/>
    <property type="match status" value="1"/>
</dbReference>
<dbReference type="InterPro" id="IPR053299">
    <property type="entry name" value="ASTRA_WD_repeat"/>
</dbReference>
<protein>
    <recommendedName>
        <fullName evidence="4">WD40 repeat-like protein</fullName>
    </recommendedName>
</protein>
<dbReference type="PANTHER" id="PTHR44156">
    <property type="entry name" value="SUPERNUMERARY LIMBS, ISOFORM B-RELATED"/>
    <property type="match status" value="1"/>
</dbReference>
<evidence type="ECO:0000256" key="1">
    <source>
        <dbReference type="SAM" id="MobiDB-lite"/>
    </source>
</evidence>
<dbReference type="OrthoDB" id="6262491at2759"/>
<dbReference type="Gene3D" id="2.130.10.10">
    <property type="entry name" value="YVTN repeat-like/Quinoprotein amine dehydrogenase"/>
    <property type="match status" value="1"/>
</dbReference>
<dbReference type="GeneID" id="24109217"/>
<gene>
    <name evidence="2" type="ORF">PHSY_003931</name>
</gene>
<dbReference type="AlphaFoldDB" id="R9P4U1"/>